<evidence type="ECO:0008006" key="2">
    <source>
        <dbReference type="Google" id="ProtNLM"/>
    </source>
</evidence>
<organism evidence="1">
    <name type="scientific">Halomonas campaniensis</name>
    <dbReference type="NCBI Taxonomy" id="213554"/>
    <lineage>
        <taxon>Bacteria</taxon>
        <taxon>Pseudomonadati</taxon>
        <taxon>Pseudomonadota</taxon>
        <taxon>Gammaproteobacteria</taxon>
        <taxon>Oceanospirillales</taxon>
        <taxon>Halomonadaceae</taxon>
        <taxon>Halomonas</taxon>
    </lineage>
</organism>
<name>A0A3D0KCA3_9GAMM</name>
<dbReference type="EMBL" id="DOTR01000013">
    <property type="protein sequence ID" value="HCA01104.1"/>
    <property type="molecule type" value="Genomic_DNA"/>
</dbReference>
<dbReference type="InterPro" id="IPR021087">
    <property type="entry name" value="Uncharacterised_PixA/AidA"/>
</dbReference>
<sequence length="171" mass="18928">MERSTTPQIIDILMAVDADTIASNYLPGTPSKPTPIDETMIYLIVRQDNGAFGEGTGELKVTARTLDTLRWRETSLSANATYSAILYQYEPVGGKQNILSTPYPVVAEVKTPLPVPGDPLHPVTQTINSYFWSAQAVAEGEITYAFNFMLTDRDNIVQGYYSWDPFIQVTA</sequence>
<proteinExistence type="predicted"/>
<dbReference type="AlphaFoldDB" id="A0A3D0KCA3"/>
<comment type="caution">
    <text evidence="1">The sequence shown here is derived from an EMBL/GenBank/DDBJ whole genome shotgun (WGS) entry which is preliminary data.</text>
</comment>
<gene>
    <name evidence="1" type="ORF">DEO68_02710</name>
</gene>
<dbReference type="InterPro" id="IPR038712">
    <property type="entry name" value="PixA-like_sf"/>
</dbReference>
<reference evidence="1" key="1">
    <citation type="journal article" date="2018" name="Nat. Biotechnol.">
        <title>A standardized bacterial taxonomy based on genome phylogeny substantially revises the tree of life.</title>
        <authorList>
            <person name="Parks D.H."/>
            <person name="Chuvochina M."/>
            <person name="Waite D.W."/>
            <person name="Rinke C."/>
            <person name="Skarshewski A."/>
            <person name="Chaumeil P.A."/>
            <person name="Hugenholtz P."/>
        </authorList>
    </citation>
    <scope>NUCLEOTIDE SEQUENCE [LARGE SCALE GENOMIC DNA]</scope>
    <source>
        <strain evidence="1">UBA11284</strain>
    </source>
</reference>
<accession>A0A3D0KCA3</accession>
<protein>
    <recommendedName>
        <fullName evidence="2">Inclusion body protein</fullName>
    </recommendedName>
</protein>
<dbReference type="Pfam" id="PF12306">
    <property type="entry name" value="PixA"/>
    <property type="match status" value="1"/>
</dbReference>
<dbReference type="Gene3D" id="2.60.40.3910">
    <property type="entry name" value="Inclusion body protein"/>
    <property type="match status" value="1"/>
</dbReference>
<evidence type="ECO:0000313" key="1">
    <source>
        <dbReference type="EMBL" id="HCA01104.1"/>
    </source>
</evidence>